<dbReference type="GO" id="GO:0008800">
    <property type="term" value="F:beta-lactamase activity"/>
    <property type="evidence" value="ECO:0007669"/>
    <property type="project" value="UniProtKB-EC"/>
</dbReference>
<dbReference type="Pfam" id="PF00144">
    <property type="entry name" value="Beta-lactamase"/>
    <property type="match status" value="1"/>
</dbReference>
<evidence type="ECO:0000313" key="3">
    <source>
        <dbReference type="Proteomes" id="UP000734218"/>
    </source>
</evidence>
<evidence type="ECO:0000259" key="1">
    <source>
        <dbReference type="Pfam" id="PF00144"/>
    </source>
</evidence>
<feature type="domain" description="Beta-lactamase-related" evidence="1">
    <location>
        <begin position="76"/>
        <end position="394"/>
    </location>
</feature>
<sequence>MNDGGTPTRRAGSLGTVAAALLLGAGAVLGLPSLLSPGTAAPAHAAEGDDLVRPTGRSIPASALQAPSRIDYRRLDDRITRLAQQPEIVGLAVAVIENGEISFLKGYGTTQASGGQLVRPDTVFRWASLSKGVASTAIGMLANDGRLSLTDPVARYAQSLRLPGGGEGVATIADVLSHRVGLYANAYDDRLESGQDPKRIRASLGQLRPICAVSTCHGYQNVAFDAASEVVEQVTGRSYQSVVRDRIFAPLGMANASLTRIELVNSPSWARPHVGRREVEVTEPYYRVPAAGGVNGSIFDLALWMRAQMGREPAVLSERLLEEIHQPRVASPRRGSAFSRAMEDGRYALGWRDYRFHGHRLVGHQGAVRGYRSAILFDPATKAGVALLWNSQSGRPNGIQIEVMEALYGLPRGDWLQLDAAGAPTPVTMTTR</sequence>
<dbReference type="SUPFAM" id="SSF56601">
    <property type="entry name" value="beta-lactamase/transpeptidase-like"/>
    <property type="match status" value="1"/>
</dbReference>
<gene>
    <name evidence="2" type="ORF">GGR88_001288</name>
</gene>
<dbReference type="Gene3D" id="3.40.710.10">
    <property type="entry name" value="DD-peptidase/beta-lactamase superfamily"/>
    <property type="match status" value="1"/>
</dbReference>
<comment type="caution">
    <text evidence="2">The sequence shown here is derived from an EMBL/GenBank/DDBJ whole genome shotgun (WGS) entry which is preliminary data.</text>
</comment>
<dbReference type="RefSeq" id="WP_167953753.1">
    <property type="nucleotide sequence ID" value="NZ_JAATJE010000001.1"/>
</dbReference>
<dbReference type="Proteomes" id="UP000734218">
    <property type="component" value="Unassembled WGS sequence"/>
</dbReference>
<keyword evidence="2" id="KW-0378">Hydrolase</keyword>
<dbReference type="InterPro" id="IPR050491">
    <property type="entry name" value="AmpC-like"/>
</dbReference>
<proteinExistence type="predicted"/>
<dbReference type="PANTHER" id="PTHR46825:SF15">
    <property type="entry name" value="BETA-LACTAMASE-RELATED DOMAIN-CONTAINING PROTEIN"/>
    <property type="match status" value="1"/>
</dbReference>
<dbReference type="InterPro" id="IPR001466">
    <property type="entry name" value="Beta-lactam-related"/>
</dbReference>
<organism evidence="2 3">
    <name type="scientific">Sphingomonas jejuensis</name>
    <dbReference type="NCBI Taxonomy" id="904715"/>
    <lineage>
        <taxon>Bacteria</taxon>
        <taxon>Pseudomonadati</taxon>
        <taxon>Pseudomonadota</taxon>
        <taxon>Alphaproteobacteria</taxon>
        <taxon>Sphingomonadales</taxon>
        <taxon>Sphingomonadaceae</taxon>
        <taxon>Sphingomonas</taxon>
    </lineage>
</organism>
<dbReference type="EC" id="3.5.2.6" evidence="2"/>
<name>A0ABX0XKS7_9SPHN</name>
<keyword evidence="3" id="KW-1185">Reference proteome</keyword>
<dbReference type="EMBL" id="JAATJE010000001">
    <property type="protein sequence ID" value="NJC33814.1"/>
    <property type="molecule type" value="Genomic_DNA"/>
</dbReference>
<protein>
    <submittedName>
        <fullName evidence="2">Beta-lactamase class C</fullName>
        <ecNumber evidence="2">3.5.2.6</ecNumber>
    </submittedName>
</protein>
<accession>A0ABX0XKS7</accession>
<reference evidence="2 3" key="1">
    <citation type="submission" date="2020-03" db="EMBL/GenBank/DDBJ databases">
        <title>Genomic Encyclopedia of Type Strains, Phase IV (KMG-IV): sequencing the most valuable type-strain genomes for metagenomic binning, comparative biology and taxonomic classification.</title>
        <authorList>
            <person name="Goeker M."/>
        </authorList>
    </citation>
    <scope>NUCLEOTIDE SEQUENCE [LARGE SCALE GENOMIC DNA]</scope>
    <source>
        <strain evidence="2 3">DSM 27651</strain>
    </source>
</reference>
<dbReference type="PANTHER" id="PTHR46825">
    <property type="entry name" value="D-ALANYL-D-ALANINE-CARBOXYPEPTIDASE/ENDOPEPTIDASE AMPH"/>
    <property type="match status" value="1"/>
</dbReference>
<dbReference type="InterPro" id="IPR012338">
    <property type="entry name" value="Beta-lactam/transpept-like"/>
</dbReference>
<evidence type="ECO:0000313" key="2">
    <source>
        <dbReference type="EMBL" id="NJC33814.1"/>
    </source>
</evidence>